<feature type="compositionally biased region" description="Low complexity" evidence="1">
    <location>
        <begin position="725"/>
        <end position="739"/>
    </location>
</feature>
<evidence type="ECO:0000313" key="3">
    <source>
        <dbReference type="EMBL" id="CRK09916.1"/>
    </source>
</evidence>
<dbReference type="InterPro" id="IPR035969">
    <property type="entry name" value="Rab-GAP_TBC_sf"/>
</dbReference>
<evidence type="ECO:0000313" key="4">
    <source>
        <dbReference type="Proteomes" id="UP000045706"/>
    </source>
</evidence>
<feature type="compositionally biased region" description="Acidic residues" evidence="1">
    <location>
        <begin position="590"/>
        <end position="599"/>
    </location>
</feature>
<feature type="region of interest" description="Disordered" evidence="1">
    <location>
        <begin position="474"/>
        <end position="518"/>
    </location>
</feature>
<feature type="compositionally biased region" description="Basic and acidic residues" evidence="1">
    <location>
        <begin position="600"/>
        <end position="610"/>
    </location>
</feature>
<dbReference type="Gene3D" id="1.10.472.80">
    <property type="entry name" value="Ypt/Rab-GAP domain of gyp1p, domain 3"/>
    <property type="match status" value="1"/>
</dbReference>
<feature type="domain" description="Rab-GAP TBC" evidence="2">
    <location>
        <begin position="1"/>
        <end position="62"/>
    </location>
</feature>
<dbReference type="InterPro" id="IPR000195">
    <property type="entry name" value="Rab-GAP-TBC_dom"/>
</dbReference>
<dbReference type="AlphaFoldDB" id="A0A0G4KMM8"/>
<feature type="compositionally biased region" description="Low complexity" evidence="1">
    <location>
        <begin position="69"/>
        <end position="84"/>
    </location>
</feature>
<dbReference type="EMBL" id="CVQI01001558">
    <property type="protein sequence ID" value="CRK09916.1"/>
    <property type="molecule type" value="Genomic_DNA"/>
</dbReference>
<feature type="region of interest" description="Disordered" evidence="1">
    <location>
        <begin position="260"/>
        <end position="286"/>
    </location>
</feature>
<dbReference type="GO" id="GO:0005096">
    <property type="term" value="F:GTPase activator activity"/>
    <property type="evidence" value="ECO:0007669"/>
    <property type="project" value="TreeGrafter"/>
</dbReference>
<evidence type="ECO:0000256" key="1">
    <source>
        <dbReference type="SAM" id="MobiDB-lite"/>
    </source>
</evidence>
<dbReference type="SUPFAM" id="SSF47923">
    <property type="entry name" value="Ypt/Rab-GAP domain of gyp1p"/>
    <property type="match status" value="1"/>
</dbReference>
<dbReference type="Proteomes" id="UP000045706">
    <property type="component" value="Unassembled WGS sequence"/>
</dbReference>
<feature type="compositionally biased region" description="Polar residues" evidence="1">
    <location>
        <begin position="762"/>
        <end position="780"/>
    </location>
</feature>
<feature type="region of interest" description="Disordered" evidence="1">
    <location>
        <begin position="759"/>
        <end position="799"/>
    </location>
</feature>
<sequence>MPDKQAFCVLVRLMERYDLRSCFLPDLSGLHVRIYQFRELLRENLPLLSGHMEDLQVDPAYVSQCQLPANQQQPSAAATPQTPTFPSNAQNPAVNGAPPAATPLSPGSVAKEQERMMVLLSINNELLYESIRMQQTLHELKEDSGPPEAGAAPSREEMMAQQDYNQCMRRLQGNLSYLATMVDRDRKPATLPPSPAYLTPPPLNMKIPVKSHPPGADEETKVLEPHGGPRTEAEAHGRAVHAAARSLPWCRSEERANIQQSTRPEAWHGAGQSGSHALARPAADAHVSDRPLAVPRAIMSYRARILRWQYNAQVEMPGGKMRGRTLRALRSVPDQGHPPPRLSCLYHPLLDGRPSEFEDVMQLLLSRGLWDCYHYNADEFVQDFVSLTGVVSREKLLQLEQGYLEEKIATANAARTSDVTTAASRFLGRIWATSSTKSSNLSPGLSAASRPMSILRRSTSKQSLASTLNSMEASSASVLSSTSTDATGVSRDSSTTTADDGASIKPSNSTNHKNTEERNLHSQIEDLLTALSELQRNNALLASDLQQEREQREEDKRAVRSLLDGLRKKASNDSVGTDASLETVKANESTDAEQQDEEADKLKSTLDAESKTPTADDLSQLLDVVEQRFALQEVTIRRRSSTIQSRTSLRDELSHAKDQLANAISQSQDYGRRIYDLDQEVSALKEQVKESHAHTRALHQDKQRLERQILNMRVRASAVEVDAANSAHAAAHPHTSTSNIGEWPKAATGAAGGLRELKLGRSRSTPSQAGSAFGKRTSSLPKPHDSTIPTVSTPSPPVSDHEALLLELVQAKTSEAIARQEADETKLKLESLRKAYGLAPGDTPPVSQTPSAASAAMGVFGRFTGGDATKAAAAPAVTTPPIEQRAAQQTQAGGFWGWRRA</sequence>
<dbReference type="Pfam" id="PF23436">
    <property type="entry name" value="RabGap-TBC_2"/>
    <property type="match status" value="1"/>
</dbReference>
<feature type="region of interest" description="Disordered" evidence="1">
    <location>
        <begin position="725"/>
        <end position="746"/>
    </location>
</feature>
<feature type="region of interest" description="Disordered" evidence="1">
    <location>
        <begin position="212"/>
        <end position="240"/>
    </location>
</feature>
<proteinExistence type="predicted"/>
<accession>A0A0G4KMM8</accession>
<gene>
    <name evidence="3" type="ORF">BN1723_009091</name>
</gene>
<dbReference type="InterPro" id="IPR050302">
    <property type="entry name" value="Rab_GAP_TBC_domain"/>
</dbReference>
<dbReference type="PANTHER" id="PTHR47219:SF9">
    <property type="entry name" value="GTPASE ACTIVATING PROTEIN AND CENTROSOME-ASSOCIATED, ISOFORM B"/>
    <property type="match status" value="1"/>
</dbReference>
<feature type="region of interest" description="Disordered" evidence="1">
    <location>
        <begin position="569"/>
        <end position="614"/>
    </location>
</feature>
<feature type="region of interest" description="Disordered" evidence="1">
    <location>
        <begin position="69"/>
        <end position="108"/>
    </location>
</feature>
<evidence type="ECO:0000259" key="2">
    <source>
        <dbReference type="Pfam" id="PF23436"/>
    </source>
</evidence>
<protein>
    <recommendedName>
        <fullName evidence="2">Rab-GAP TBC domain-containing protein</fullName>
    </recommendedName>
</protein>
<feature type="compositionally biased region" description="Low complexity" evidence="1">
    <location>
        <begin position="474"/>
        <end position="487"/>
    </location>
</feature>
<organism evidence="3 4">
    <name type="scientific">Verticillium longisporum</name>
    <name type="common">Verticillium dahliae var. longisporum</name>
    <dbReference type="NCBI Taxonomy" id="100787"/>
    <lineage>
        <taxon>Eukaryota</taxon>
        <taxon>Fungi</taxon>
        <taxon>Dikarya</taxon>
        <taxon>Ascomycota</taxon>
        <taxon>Pezizomycotina</taxon>
        <taxon>Sordariomycetes</taxon>
        <taxon>Hypocreomycetidae</taxon>
        <taxon>Glomerellales</taxon>
        <taxon>Plectosphaerellaceae</taxon>
        <taxon>Verticillium</taxon>
    </lineage>
</organism>
<dbReference type="PANTHER" id="PTHR47219">
    <property type="entry name" value="RAB GTPASE-ACTIVATING PROTEIN 1-LIKE"/>
    <property type="match status" value="1"/>
</dbReference>
<name>A0A0G4KMM8_VERLO</name>
<dbReference type="GO" id="GO:0031267">
    <property type="term" value="F:small GTPase binding"/>
    <property type="evidence" value="ECO:0007669"/>
    <property type="project" value="TreeGrafter"/>
</dbReference>
<reference evidence="4" key="1">
    <citation type="submission" date="2015-05" db="EMBL/GenBank/DDBJ databases">
        <authorList>
            <person name="Fogelqvist Johan"/>
        </authorList>
    </citation>
    <scope>NUCLEOTIDE SEQUENCE [LARGE SCALE GENOMIC DNA]</scope>
</reference>
<feature type="compositionally biased region" description="Basic and acidic residues" evidence="1">
    <location>
        <begin position="218"/>
        <end position="237"/>
    </location>
</feature>